<dbReference type="InterPro" id="IPR038666">
    <property type="entry name" value="SSP1_head-tail_sf"/>
</dbReference>
<accession>A0A6N8IGP1</accession>
<protein>
    <submittedName>
        <fullName evidence="1">Phage head closure protein</fullName>
    </submittedName>
</protein>
<dbReference type="Pfam" id="PF05521">
    <property type="entry name" value="Phage_HCP"/>
    <property type="match status" value="1"/>
</dbReference>
<dbReference type="Gene3D" id="2.40.10.270">
    <property type="entry name" value="Bacteriophage SPP1 head-tail adaptor protein"/>
    <property type="match status" value="1"/>
</dbReference>
<keyword evidence="2" id="KW-1185">Reference proteome</keyword>
<dbReference type="Proteomes" id="UP000468327">
    <property type="component" value="Unassembled WGS sequence"/>
</dbReference>
<evidence type="ECO:0000313" key="2">
    <source>
        <dbReference type="Proteomes" id="UP000468327"/>
    </source>
</evidence>
<evidence type="ECO:0000313" key="1">
    <source>
        <dbReference type="EMBL" id="MVN14977.1"/>
    </source>
</evidence>
<dbReference type="NCBIfam" id="TIGR01563">
    <property type="entry name" value="gp16_SPP1"/>
    <property type="match status" value="1"/>
</dbReference>
<organism evidence="1 2">
    <name type="scientific">Gordonibacter urolithinfaciens</name>
    <dbReference type="NCBI Taxonomy" id="1335613"/>
    <lineage>
        <taxon>Bacteria</taxon>
        <taxon>Bacillati</taxon>
        <taxon>Actinomycetota</taxon>
        <taxon>Coriobacteriia</taxon>
        <taxon>Eggerthellales</taxon>
        <taxon>Eggerthellaceae</taxon>
        <taxon>Gordonibacter</taxon>
    </lineage>
</organism>
<proteinExistence type="predicted"/>
<dbReference type="EMBL" id="WPOC01000008">
    <property type="protein sequence ID" value="MVN14977.1"/>
    <property type="molecule type" value="Genomic_DNA"/>
</dbReference>
<sequence>MDYDQPFELQRQQTVQNDCGDVSVEWATVYRGYARMSSLGSTELWQAAAVQAQDTIKLFTRYHTAFDGVDTREARVLWRGKALDITSIENVGFRNEQIVMRCEVRT</sequence>
<dbReference type="RefSeq" id="WP_157005067.1">
    <property type="nucleotide sequence ID" value="NZ_DBEZYS010000012.1"/>
</dbReference>
<reference evidence="1 2" key="1">
    <citation type="submission" date="2019-11" db="EMBL/GenBank/DDBJ databases">
        <title>Whole genome shotgun sequencing (WGS) data from Adlercreutzia equolifaciens ResAG-91, Eggerthella lenta MRI-F36, MRI-F37, MRI-F40, ResAG-49, ResAG-88, ResAG-121, ResAG-145, and Gordonibacter sp. ResAG-5, ResAG-26, ResAG-43, ResAG-50, ResAG-59.</title>
        <authorList>
            <person name="Stoll D.A."/>
            <person name="Danylec N."/>
            <person name="Franz C.M.A.P."/>
            <person name="Huch M."/>
        </authorList>
    </citation>
    <scope>NUCLEOTIDE SEQUENCE [LARGE SCALE GENOMIC DNA]</scope>
    <source>
        <strain evidence="1 2">ResAG-59</strain>
    </source>
</reference>
<gene>
    <name evidence="1" type="ORF">GO738_06355</name>
</gene>
<name>A0A6N8IGP1_9ACTN</name>
<dbReference type="InterPro" id="IPR008767">
    <property type="entry name" value="Phage_SPP1_head-tail_adaptor"/>
</dbReference>
<comment type="caution">
    <text evidence="1">The sequence shown here is derived from an EMBL/GenBank/DDBJ whole genome shotgun (WGS) entry which is preliminary data.</text>
</comment>
<dbReference type="AlphaFoldDB" id="A0A6N8IGP1"/>